<evidence type="ECO:0000256" key="1">
    <source>
        <dbReference type="SAM" id="SignalP"/>
    </source>
</evidence>
<name>A0ABQ3G9L6_9BURK</name>
<keyword evidence="1" id="KW-0732">Signal</keyword>
<dbReference type="SUPFAM" id="SSF160975">
    <property type="entry name" value="AF1531-like"/>
    <property type="match status" value="1"/>
</dbReference>
<dbReference type="Proteomes" id="UP000626210">
    <property type="component" value="Unassembled WGS sequence"/>
</dbReference>
<proteinExistence type="predicted"/>
<keyword evidence="3" id="KW-1185">Reference proteome</keyword>
<comment type="caution">
    <text evidence="2">The sequence shown here is derived from an EMBL/GenBank/DDBJ whole genome shotgun (WGS) entry which is preliminary data.</text>
</comment>
<evidence type="ECO:0000313" key="3">
    <source>
        <dbReference type="Proteomes" id="UP000626210"/>
    </source>
</evidence>
<feature type="signal peptide" evidence="1">
    <location>
        <begin position="1"/>
        <end position="18"/>
    </location>
</feature>
<feature type="chain" id="PRO_5045511647" evidence="1">
    <location>
        <begin position="19"/>
        <end position="99"/>
    </location>
</feature>
<reference evidence="3" key="1">
    <citation type="journal article" date="2019" name="Int. J. Syst. Evol. Microbiol.">
        <title>The Global Catalogue of Microorganisms (GCM) 10K type strain sequencing project: providing services to taxonomists for standard genome sequencing and annotation.</title>
        <authorList>
            <consortium name="The Broad Institute Genomics Platform"/>
            <consortium name="The Broad Institute Genome Sequencing Center for Infectious Disease"/>
            <person name="Wu L."/>
            <person name="Ma J."/>
        </authorList>
    </citation>
    <scope>NUCLEOTIDE SEQUENCE [LARGE SCALE GENOMIC DNA]</scope>
    <source>
        <strain evidence="3">KCTC 23314</strain>
    </source>
</reference>
<dbReference type="Gene3D" id="1.10.150.320">
    <property type="entry name" value="Photosystem II 12 kDa extrinsic protein"/>
    <property type="match status" value="1"/>
</dbReference>
<sequence length="99" mass="10263">MRSALVAVLLALATPVWALEVNQASAAELDGLRGIGPGLSTPMLEERAKAPFRDWADLMARIKGIGPGNAARFSAQGLRVNGQAYEPPTPASKAASAAH</sequence>
<dbReference type="EMBL" id="BMYK01000027">
    <property type="protein sequence ID" value="GHC98900.1"/>
    <property type="molecule type" value="Genomic_DNA"/>
</dbReference>
<protein>
    <submittedName>
        <fullName evidence="2">Competence protein ComE</fullName>
    </submittedName>
</protein>
<gene>
    <name evidence="2" type="primary">comE</name>
    <name evidence="2" type="ORF">GCM10007320_55040</name>
</gene>
<dbReference type="Pfam" id="PF12836">
    <property type="entry name" value="HHH_3"/>
    <property type="match status" value="1"/>
</dbReference>
<accession>A0ABQ3G9L6</accession>
<organism evidence="2 3">
    <name type="scientific">Pseudorhodoferax aquiterrae</name>
    <dbReference type="NCBI Taxonomy" id="747304"/>
    <lineage>
        <taxon>Bacteria</taxon>
        <taxon>Pseudomonadati</taxon>
        <taxon>Pseudomonadota</taxon>
        <taxon>Betaproteobacteria</taxon>
        <taxon>Burkholderiales</taxon>
        <taxon>Comamonadaceae</taxon>
    </lineage>
</organism>
<evidence type="ECO:0000313" key="2">
    <source>
        <dbReference type="EMBL" id="GHC98900.1"/>
    </source>
</evidence>
<dbReference type="RefSeq" id="WP_189690080.1">
    <property type="nucleotide sequence ID" value="NZ_BMYK01000027.1"/>
</dbReference>